<protein>
    <submittedName>
        <fullName evidence="3">PQQ-dependent sugar dehydrogenase</fullName>
        <ecNumber evidence="3">1.1.5.-</ecNumber>
    </submittedName>
</protein>
<dbReference type="InterPro" id="IPR012938">
    <property type="entry name" value="Glc/Sorbosone_DH"/>
</dbReference>
<feature type="domain" description="Glucose/Sorbosone dehydrogenase" evidence="2">
    <location>
        <begin position="43"/>
        <end position="371"/>
    </location>
</feature>
<dbReference type="Pfam" id="PF07995">
    <property type="entry name" value="GSDH"/>
    <property type="match status" value="1"/>
</dbReference>
<evidence type="ECO:0000256" key="1">
    <source>
        <dbReference type="SAM" id="SignalP"/>
    </source>
</evidence>
<sequence length="374" mass="40946">MPFRPRAGLFTLLLLAQSVSVEANESYQTRDVSITVETLASGLDYPWSVMPVARLGYIITERSGHVRILSNGTLSAPLPGLPKLYVHGQGGLLDVALSPNFEKDRLLYFTATQAQKKGVGVILFSARLADDLNTLEETTILFRFSAPNPADYNFGSRIAFSPDGYLFVTIGDHGVPPAAQDLMDDRGAVIRLNRDGSVPTNNPYYSNLAALPELWSIGHRNPQGIAFDAQDGKLWTVEHGPKGGDEINTPEPGKNYGWPVVTYGVNYDDTPVGIGTSADGFEQPKHYWVPSITPSALVVYRGAMFPEWNGDLLVSALKGSLISRLIRSPAGDIIGEERFLEDDYGRLRDIHEDLDGSLLVLTDDDDGKLLRISR</sequence>
<dbReference type="SUPFAM" id="SSF50952">
    <property type="entry name" value="Soluble quinoprotein glucose dehydrogenase"/>
    <property type="match status" value="1"/>
</dbReference>
<reference evidence="3" key="2">
    <citation type="submission" date="2023-07" db="EMBL/GenBank/DDBJ databases">
        <authorList>
            <person name="Shen H."/>
        </authorList>
    </citation>
    <scope>NUCLEOTIDE SEQUENCE</scope>
    <source>
        <strain evidence="3">TNR-22</strain>
    </source>
</reference>
<dbReference type="PANTHER" id="PTHR19328:SF75">
    <property type="entry name" value="ALDOSE SUGAR DEHYDROGENASE YLII"/>
    <property type="match status" value="1"/>
</dbReference>
<evidence type="ECO:0000259" key="2">
    <source>
        <dbReference type="Pfam" id="PF07995"/>
    </source>
</evidence>
<keyword evidence="4" id="KW-1185">Reference proteome</keyword>
<comment type="caution">
    <text evidence="3">The sequence shown here is derived from an EMBL/GenBank/DDBJ whole genome shotgun (WGS) entry which is preliminary data.</text>
</comment>
<name>A0ABT8YLL2_9HYPH</name>
<dbReference type="InterPro" id="IPR011041">
    <property type="entry name" value="Quinoprot_gluc/sorb_DH_b-prop"/>
</dbReference>
<evidence type="ECO:0000313" key="3">
    <source>
        <dbReference type="EMBL" id="MDO6964194.1"/>
    </source>
</evidence>
<feature type="signal peptide" evidence="1">
    <location>
        <begin position="1"/>
        <end position="23"/>
    </location>
</feature>
<feature type="chain" id="PRO_5046509566" evidence="1">
    <location>
        <begin position="24"/>
        <end position="374"/>
    </location>
</feature>
<dbReference type="InterPro" id="IPR011042">
    <property type="entry name" value="6-blade_b-propeller_TolB-like"/>
</dbReference>
<proteinExistence type="predicted"/>
<keyword evidence="3" id="KW-0560">Oxidoreductase</keyword>
<reference evidence="3" key="1">
    <citation type="journal article" date="2015" name="Int. J. Syst. Evol. Microbiol.">
        <title>Rhizobium alvei sp. nov., isolated from a freshwater river.</title>
        <authorList>
            <person name="Sheu S.Y."/>
            <person name="Huang H.W."/>
            <person name="Young C.C."/>
            <person name="Chen W.M."/>
        </authorList>
    </citation>
    <scope>NUCLEOTIDE SEQUENCE</scope>
    <source>
        <strain evidence="3">TNR-22</strain>
    </source>
</reference>
<dbReference type="EC" id="1.1.5.-" evidence="3"/>
<dbReference type="GO" id="GO:0016491">
    <property type="term" value="F:oxidoreductase activity"/>
    <property type="evidence" value="ECO:0007669"/>
    <property type="project" value="UniProtKB-KW"/>
</dbReference>
<accession>A0ABT8YLL2</accession>
<dbReference type="Gene3D" id="2.120.10.30">
    <property type="entry name" value="TolB, C-terminal domain"/>
    <property type="match status" value="1"/>
</dbReference>
<evidence type="ECO:0000313" key="4">
    <source>
        <dbReference type="Proteomes" id="UP001174932"/>
    </source>
</evidence>
<keyword evidence="1" id="KW-0732">Signal</keyword>
<dbReference type="Proteomes" id="UP001174932">
    <property type="component" value="Unassembled WGS sequence"/>
</dbReference>
<dbReference type="RefSeq" id="WP_304376565.1">
    <property type="nucleotide sequence ID" value="NZ_JAUOZU010000007.1"/>
</dbReference>
<dbReference type="PANTHER" id="PTHR19328">
    <property type="entry name" value="HEDGEHOG-INTERACTING PROTEIN"/>
    <property type="match status" value="1"/>
</dbReference>
<organism evidence="3 4">
    <name type="scientific">Rhizobium alvei</name>
    <dbReference type="NCBI Taxonomy" id="1132659"/>
    <lineage>
        <taxon>Bacteria</taxon>
        <taxon>Pseudomonadati</taxon>
        <taxon>Pseudomonadota</taxon>
        <taxon>Alphaproteobacteria</taxon>
        <taxon>Hyphomicrobiales</taxon>
        <taxon>Rhizobiaceae</taxon>
        <taxon>Rhizobium/Agrobacterium group</taxon>
        <taxon>Rhizobium</taxon>
    </lineage>
</organism>
<dbReference type="EMBL" id="JAUOZU010000007">
    <property type="protein sequence ID" value="MDO6964194.1"/>
    <property type="molecule type" value="Genomic_DNA"/>
</dbReference>
<gene>
    <name evidence="3" type="ORF">Q4481_09515</name>
</gene>